<comment type="caution">
    <text evidence="1">The sequence shown here is derived from an EMBL/GenBank/DDBJ whole genome shotgun (WGS) entry which is preliminary data.</text>
</comment>
<sequence>MKNTQAHLLRVPLGGDAHRLAQQFAAQQATRQKGKQVYLNTLAVYAVHSYLKWLQIETSLHQSDSWHPGKRAIFDVADLVLPGIGQLECRPVLPKETALDLPPEVTENPIGYVGVQLDENLSEVELLGFAPAVDYNNPPEQLQVSEFQPLDVLLDHIYHLKNVAFPAQKADSTAEKRANLRQWFDNIFDAGWQAVETILGNSQTELAFRFRNPEASVRRCKLIELGMTDQSVGLIVALTPESEAEMDIMVEVHPVKGQTYLPANLQLMLLDEVGEMVMDIQARSENKNIQLEFTGESGDCFSLKVGVGDVSIIEEFII</sequence>
<dbReference type="EMBL" id="BLAY01000050">
    <property type="protein sequence ID" value="GET38723.1"/>
    <property type="molecule type" value="Genomic_DNA"/>
</dbReference>
<reference evidence="1" key="1">
    <citation type="submission" date="2019-10" db="EMBL/GenBank/DDBJ databases">
        <title>Draft genome sequece of Microseira wollei NIES-4236.</title>
        <authorList>
            <person name="Yamaguchi H."/>
            <person name="Suzuki S."/>
            <person name="Kawachi M."/>
        </authorList>
    </citation>
    <scope>NUCLEOTIDE SEQUENCE</scope>
    <source>
        <strain evidence="1">NIES-4236</strain>
    </source>
</reference>
<dbReference type="Proteomes" id="UP001050975">
    <property type="component" value="Unassembled WGS sequence"/>
</dbReference>
<dbReference type="RefSeq" id="WP_226582866.1">
    <property type="nucleotide sequence ID" value="NZ_BLAY01000050.1"/>
</dbReference>
<name>A0AAV3X8J4_9CYAN</name>
<evidence type="ECO:0008006" key="3">
    <source>
        <dbReference type="Google" id="ProtNLM"/>
    </source>
</evidence>
<protein>
    <recommendedName>
        <fullName evidence="3">DUF1822 family protein</fullName>
    </recommendedName>
</protein>
<dbReference type="InterPro" id="IPR014951">
    <property type="entry name" value="DUF1822"/>
</dbReference>
<dbReference type="AlphaFoldDB" id="A0AAV3X8J4"/>
<evidence type="ECO:0000313" key="2">
    <source>
        <dbReference type="Proteomes" id="UP001050975"/>
    </source>
</evidence>
<keyword evidence="2" id="KW-1185">Reference proteome</keyword>
<dbReference type="Pfam" id="PF08852">
    <property type="entry name" value="DUF1822"/>
    <property type="match status" value="1"/>
</dbReference>
<proteinExistence type="predicted"/>
<organism evidence="1 2">
    <name type="scientific">Microseira wollei NIES-4236</name>
    <dbReference type="NCBI Taxonomy" id="2530354"/>
    <lineage>
        <taxon>Bacteria</taxon>
        <taxon>Bacillati</taxon>
        <taxon>Cyanobacteriota</taxon>
        <taxon>Cyanophyceae</taxon>
        <taxon>Oscillatoriophycideae</taxon>
        <taxon>Aerosakkonematales</taxon>
        <taxon>Aerosakkonemataceae</taxon>
        <taxon>Microseira</taxon>
    </lineage>
</organism>
<accession>A0AAV3X8J4</accession>
<gene>
    <name evidence="1" type="ORF">MiSe_34820</name>
</gene>
<evidence type="ECO:0000313" key="1">
    <source>
        <dbReference type="EMBL" id="GET38723.1"/>
    </source>
</evidence>